<dbReference type="PROSITE" id="PS50175">
    <property type="entry name" value="ASP_PROT_RETROV"/>
    <property type="match status" value="1"/>
</dbReference>
<dbReference type="EMBL" id="JARK01001358">
    <property type="protein sequence ID" value="EYC20178.1"/>
    <property type="molecule type" value="Genomic_DNA"/>
</dbReference>
<feature type="domain" description="Peptidase A2" evidence="3">
    <location>
        <begin position="114"/>
        <end position="190"/>
    </location>
</feature>
<dbReference type="GO" id="GO:0006508">
    <property type="term" value="P:proteolysis"/>
    <property type="evidence" value="ECO:0007669"/>
    <property type="project" value="InterPro"/>
</dbReference>
<protein>
    <recommendedName>
        <fullName evidence="3">Peptidase A2 domain-containing protein</fullName>
    </recommendedName>
</protein>
<evidence type="ECO:0000256" key="1">
    <source>
        <dbReference type="ARBA" id="ARBA00022801"/>
    </source>
</evidence>
<gene>
    <name evidence="4" type="primary">Acey_s0022.g495</name>
    <name evidence="4" type="ORF">Y032_0022g495</name>
</gene>
<sequence>MAAGNPTSGPVDANQLRPSRWNRNEANQRHVSNRHLPGPQGRQHVATSSNNRLVHSQFNTGQRLSSGAERPTINSQLVENEHTTVSGIPKQKQLILMTAEGNIFSHVSQQYERVLFFFDTDAQKTIIEEDVANKLGLSRITTETCIISGMGGHTEKFESHSVRMNTTTAFGAELEMIVQTKPIITGGFPAVKLTKEDQEFLQSKELCVANSKLRGERLIPRILVGLDRYYDLVVADTTALRTPSGLHVAKTVFGPTIYGRGMIDNSQHNLSITHNYTSIEQPTEVAMLEKMFELDGLGISTNELQKDDSVQKYFEQYKKSISFENGYVTAPFPLKDNIVDLGV</sequence>
<accession>A0A016V0B8</accession>
<evidence type="ECO:0000256" key="2">
    <source>
        <dbReference type="SAM" id="MobiDB-lite"/>
    </source>
</evidence>
<dbReference type="GO" id="GO:0004190">
    <property type="term" value="F:aspartic-type endopeptidase activity"/>
    <property type="evidence" value="ECO:0007669"/>
    <property type="project" value="InterPro"/>
</dbReference>
<dbReference type="Gene3D" id="2.40.70.10">
    <property type="entry name" value="Acid Proteases"/>
    <property type="match status" value="1"/>
</dbReference>
<evidence type="ECO:0000313" key="4">
    <source>
        <dbReference type="EMBL" id="EYC20178.1"/>
    </source>
</evidence>
<name>A0A016V0B8_9BILA</name>
<reference evidence="5" key="1">
    <citation type="journal article" date="2015" name="Nat. Genet.">
        <title>The genome and transcriptome of the zoonotic hookworm Ancylostoma ceylanicum identify infection-specific gene families.</title>
        <authorList>
            <person name="Schwarz E.M."/>
            <person name="Hu Y."/>
            <person name="Antoshechkin I."/>
            <person name="Miller M.M."/>
            <person name="Sternberg P.W."/>
            <person name="Aroian R.V."/>
        </authorList>
    </citation>
    <scope>NUCLEOTIDE SEQUENCE</scope>
    <source>
        <strain evidence="5">HY135</strain>
    </source>
</reference>
<dbReference type="InterPro" id="IPR021109">
    <property type="entry name" value="Peptidase_aspartic_dom_sf"/>
</dbReference>
<organism evidence="4 5">
    <name type="scientific">Ancylostoma ceylanicum</name>
    <dbReference type="NCBI Taxonomy" id="53326"/>
    <lineage>
        <taxon>Eukaryota</taxon>
        <taxon>Metazoa</taxon>
        <taxon>Ecdysozoa</taxon>
        <taxon>Nematoda</taxon>
        <taxon>Chromadorea</taxon>
        <taxon>Rhabditida</taxon>
        <taxon>Rhabditina</taxon>
        <taxon>Rhabditomorpha</taxon>
        <taxon>Strongyloidea</taxon>
        <taxon>Ancylostomatidae</taxon>
        <taxon>Ancylostomatinae</taxon>
        <taxon>Ancylostoma</taxon>
    </lineage>
</organism>
<dbReference type="Proteomes" id="UP000024635">
    <property type="component" value="Unassembled WGS sequence"/>
</dbReference>
<keyword evidence="5" id="KW-1185">Reference proteome</keyword>
<feature type="compositionally biased region" description="Polar residues" evidence="2">
    <location>
        <begin position="45"/>
        <end position="54"/>
    </location>
</feature>
<dbReference type="InterPro" id="IPR001995">
    <property type="entry name" value="Peptidase_A2_cat"/>
</dbReference>
<evidence type="ECO:0000313" key="5">
    <source>
        <dbReference type="Proteomes" id="UP000024635"/>
    </source>
</evidence>
<evidence type="ECO:0000259" key="3">
    <source>
        <dbReference type="PROSITE" id="PS50175"/>
    </source>
</evidence>
<feature type="region of interest" description="Disordered" evidence="2">
    <location>
        <begin position="30"/>
        <end position="54"/>
    </location>
</feature>
<dbReference type="AlphaFoldDB" id="A0A016V0B8"/>
<dbReference type="OrthoDB" id="5873780at2759"/>
<comment type="caution">
    <text evidence="4">The sequence shown here is derived from an EMBL/GenBank/DDBJ whole genome shotgun (WGS) entry which is preliminary data.</text>
</comment>
<keyword evidence="1" id="KW-0378">Hydrolase</keyword>
<proteinExistence type="predicted"/>